<accession>A0A5J5CN83</accession>
<protein>
    <submittedName>
        <fullName evidence="2">Uncharacterized protein</fullName>
    </submittedName>
</protein>
<keyword evidence="3" id="KW-1185">Reference proteome</keyword>
<dbReference type="AlphaFoldDB" id="A0A5J5CN83"/>
<organism evidence="2 3">
    <name type="scientific">Etheostoma spectabile</name>
    <name type="common">orangethroat darter</name>
    <dbReference type="NCBI Taxonomy" id="54343"/>
    <lineage>
        <taxon>Eukaryota</taxon>
        <taxon>Metazoa</taxon>
        <taxon>Chordata</taxon>
        <taxon>Craniata</taxon>
        <taxon>Vertebrata</taxon>
        <taxon>Euteleostomi</taxon>
        <taxon>Actinopterygii</taxon>
        <taxon>Neopterygii</taxon>
        <taxon>Teleostei</taxon>
        <taxon>Neoteleostei</taxon>
        <taxon>Acanthomorphata</taxon>
        <taxon>Eupercaria</taxon>
        <taxon>Perciformes</taxon>
        <taxon>Percoidei</taxon>
        <taxon>Percidae</taxon>
        <taxon>Etheostomatinae</taxon>
        <taxon>Etheostoma</taxon>
    </lineage>
</organism>
<evidence type="ECO:0000256" key="1">
    <source>
        <dbReference type="SAM" id="MobiDB-lite"/>
    </source>
</evidence>
<dbReference type="EMBL" id="VOFY01000020">
    <property type="protein sequence ID" value="KAA8582223.1"/>
    <property type="molecule type" value="Genomic_DNA"/>
</dbReference>
<reference evidence="2 3" key="1">
    <citation type="submission" date="2019-08" db="EMBL/GenBank/DDBJ databases">
        <title>A chromosome-level genome assembly, high-density linkage maps, and genome scans reveal the genomic architecture of hybrid incompatibilities underlying speciation via character displacement in darters (Percidae: Etheostominae).</title>
        <authorList>
            <person name="Moran R.L."/>
            <person name="Catchen J.M."/>
            <person name="Fuller R.C."/>
        </authorList>
    </citation>
    <scope>NUCLEOTIDE SEQUENCE [LARGE SCALE GENOMIC DNA]</scope>
    <source>
        <strain evidence="2">EspeVRDwgs_2016</strain>
        <tissue evidence="2">Muscle</tissue>
    </source>
</reference>
<comment type="caution">
    <text evidence="2">The sequence shown here is derived from an EMBL/GenBank/DDBJ whole genome shotgun (WGS) entry which is preliminary data.</text>
</comment>
<dbReference type="Proteomes" id="UP000327493">
    <property type="component" value="Chromosome 20"/>
</dbReference>
<name>A0A5J5CN83_9PERO</name>
<sequence>MVHGHPGGSTALENSSRDPPLSKVYHPSSCKDYRPITLTSLLVKSLEQIIKTHH</sequence>
<evidence type="ECO:0000313" key="2">
    <source>
        <dbReference type="EMBL" id="KAA8582223.1"/>
    </source>
</evidence>
<gene>
    <name evidence="2" type="ORF">FQN60_008963</name>
</gene>
<feature type="region of interest" description="Disordered" evidence="1">
    <location>
        <begin position="1"/>
        <end position="26"/>
    </location>
</feature>
<evidence type="ECO:0000313" key="3">
    <source>
        <dbReference type="Proteomes" id="UP000327493"/>
    </source>
</evidence>
<proteinExistence type="predicted"/>